<dbReference type="InterPro" id="IPR029044">
    <property type="entry name" value="Nucleotide-diphossugar_trans"/>
</dbReference>
<dbReference type="PANTHER" id="PTHR40743:SF1">
    <property type="entry name" value="POSSIBLE GLYCOSYLTRANSFERASE"/>
    <property type="match status" value="1"/>
</dbReference>
<dbReference type="InterPro" id="IPR001173">
    <property type="entry name" value="Glyco_trans_2-like"/>
</dbReference>
<evidence type="ECO:0000259" key="2">
    <source>
        <dbReference type="Pfam" id="PF00535"/>
    </source>
</evidence>
<dbReference type="EMBL" id="HBHW01012669">
    <property type="protein sequence ID" value="CAE0041946.1"/>
    <property type="molecule type" value="Transcribed_RNA"/>
</dbReference>
<evidence type="ECO:0000256" key="1">
    <source>
        <dbReference type="SAM" id="MobiDB-lite"/>
    </source>
</evidence>
<dbReference type="Pfam" id="PF00535">
    <property type="entry name" value="Glycos_transf_2"/>
    <property type="match status" value="1"/>
</dbReference>
<feature type="compositionally biased region" description="Gly residues" evidence="1">
    <location>
        <begin position="43"/>
        <end position="55"/>
    </location>
</feature>
<reference evidence="3" key="1">
    <citation type="submission" date="2021-01" db="EMBL/GenBank/DDBJ databases">
        <authorList>
            <person name="Corre E."/>
            <person name="Pelletier E."/>
            <person name="Niang G."/>
            <person name="Scheremetjew M."/>
            <person name="Finn R."/>
            <person name="Kale V."/>
            <person name="Holt S."/>
            <person name="Cochrane G."/>
            <person name="Meng A."/>
            <person name="Brown T."/>
            <person name="Cohen L."/>
        </authorList>
    </citation>
    <scope>NUCLEOTIDE SEQUENCE</scope>
    <source>
        <strain evidence="3">CCMP 769</strain>
    </source>
</reference>
<protein>
    <recommendedName>
        <fullName evidence="2">Glycosyltransferase 2-like domain-containing protein</fullName>
    </recommendedName>
</protein>
<feature type="region of interest" description="Disordered" evidence="1">
    <location>
        <begin position="1"/>
        <end position="107"/>
    </location>
</feature>
<dbReference type="SUPFAM" id="SSF53448">
    <property type="entry name" value="Nucleotide-diphospho-sugar transferases"/>
    <property type="match status" value="1"/>
</dbReference>
<proteinExistence type="predicted"/>
<gene>
    <name evidence="3" type="ORF">RMAR00112_LOCUS9911</name>
</gene>
<feature type="compositionally biased region" description="Low complexity" evidence="1">
    <location>
        <begin position="78"/>
        <end position="87"/>
    </location>
</feature>
<organism evidence="3">
    <name type="scientific">Rhodosorus marinus</name>
    <dbReference type="NCBI Taxonomy" id="101924"/>
    <lineage>
        <taxon>Eukaryota</taxon>
        <taxon>Rhodophyta</taxon>
        <taxon>Stylonematophyceae</taxon>
        <taxon>Stylonematales</taxon>
        <taxon>Stylonemataceae</taxon>
        <taxon>Rhodosorus</taxon>
    </lineage>
</organism>
<dbReference type="PANTHER" id="PTHR40743">
    <property type="entry name" value="NUCLEOTIDE-DIPHOSPHO-SUGAR TRANSFERASE CONTAINING PROTEIN"/>
    <property type="match status" value="1"/>
</dbReference>
<feature type="domain" description="Glycosyltransferase 2-like" evidence="2">
    <location>
        <begin position="251"/>
        <end position="348"/>
    </location>
</feature>
<name>A0A7S2ZJ88_9RHOD</name>
<accession>A0A7S2ZJ88</accession>
<evidence type="ECO:0000313" key="3">
    <source>
        <dbReference type="EMBL" id="CAE0041946.1"/>
    </source>
</evidence>
<dbReference type="Gene3D" id="3.90.550.10">
    <property type="entry name" value="Spore Coat Polysaccharide Biosynthesis Protein SpsA, Chain A"/>
    <property type="match status" value="1"/>
</dbReference>
<sequence>MSSYYNALHGKSIERRGSTPRQPRLESQGAPLQRRSSFSDLSGRGGGGSSPGAGMGSAKNRYSPLAGLQGSNGPGAPPAGAGTAESPGYEEVSRARASRSPRAAPVYRPFQRTRSGVEFDLEKEEGRAGEGSGELIPMMDLGKRGQRTTFGSIRKTLNGGKRSHEKYLVVLLLLVPFLVLSGMEWNVKKSKSVVRFGSYTVANRSSLTPEALVQLQPNYRSFSIVNIPALKALRNYELSKVRSSDRLPRYSIVAACKDKLELLTKSLPSWLNAIGPDDEIVLVDWSSRMSIKRFVDSVRDQRVLLVNVIDQPQWILSRAYNVGFRLASGDMVLKVDCDTIVSKDFFKVNTLSAEEGAYGRIPYERARTENEQHLTGVLFVPRERIVSVHAYDERITSYGYEDTELIMRLENVAGLKAKELDIETLRHVQSSGNANVPKRMYSTQLNAVLLKDQENWAKAWVDQQSIMEAAIQDSSASSAIVKLTTRTQDLSATVSASALAESQRLANGRVLHDALSVPWDVIGELEVHPGDLLSSIDRLGSFDDWTKNGGFIFAELCGSAEERMLALSSVLALSVKYTKPLFVSWDLDEQVHDSHGRPETPGSVFDLAESAIEMSNKNIFFSVKKLSCRKGMELCLASDSAYQNVVFAGDLDVDAELVQAVLSGSIPGKRSVLFRLKGDLDNASSRDKRFALESIVPVGMIDRQMRRVTNVHARTGVYIGEMLMGSHFEKVSQHLAEQQDRSTSFFIVGSAQDAVDKLQSKFCPECSDNWFAEETSELQRGYAEVLILSRTKQNFHHGRCNPAILRLLNILGSEQGIEGD</sequence>
<dbReference type="AlphaFoldDB" id="A0A7S2ZJ88"/>